<sequence>MDCQGKALDISECGVFENLHSLHLGSINTGKAFVDDIVTYVSQNKALNELSLSGSCGGDEGVATLIDTLVVAGSMKRFSLTDMDLSPDVVTGAAKLLALNPNVQLLSVTVASWVPGPVLREFFDALAADTALRELRFHAREDAFDTFAVAVVSVLKNTTTLREISIGVCLGLHLFDRLIGMLNALKQNRSVSKFTVRTGALMPEIATSLSELLAVNSTLNEVAFFNYGGISPREVRIIANGLKTNYTLTRLVVHCYSDDCEEMRYMAALLERNVSLRNKAAEFVILGADVSDKEGVDALRKVHSNAANNLQGQRL</sequence>
<reference evidence="1" key="1">
    <citation type="submission" date="2020-05" db="EMBL/GenBank/DDBJ databases">
        <title>Large-scale comparative analyses of tick genomes elucidate their genetic diversity and vector capacities.</title>
        <authorList>
            <person name="Jia N."/>
            <person name="Wang J."/>
            <person name="Shi W."/>
            <person name="Du L."/>
            <person name="Sun Y."/>
            <person name="Zhan W."/>
            <person name="Jiang J."/>
            <person name="Wang Q."/>
            <person name="Zhang B."/>
            <person name="Ji P."/>
            <person name="Sakyi L.B."/>
            <person name="Cui X."/>
            <person name="Yuan T."/>
            <person name="Jiang B."/>
            <person name="Yang W."/>
            <person name="Lam T.T.-Y."/>
            <person name="Chang Q."/>
            <person name="Ding S."/>
            <person name="Wang X."/>
            <person name="Zhu J."/>
            <person name="Ruan X."/>
            <person name="Zhao L."/>
            <person name="Wei J."/>
            <person name="Que T."/>
            <person name="Du C."/>
            <person name="Cheng J."/>
            <person name="Dai P."/>
            <person name="Han X."/>
            <person name="Huang E."/>
            <person name="Gao Y."/>
            <person name="Liu J."/>
            <person name="Shao H."/>
            <person name="Ye R."/>
            <person name="Li L."/>
            <person name="Wei W."/>
            <person name="Wang X."/>
            <person name="Wang C."/>
            <person name="Yang T."/>
            <person name="Huo Q."/>
            <person name="Li W."/>
            <person name="Guo W."/>
            <person name="Chen H."/>
            <person name="Zhou L."/>
            <person name="Ni X."/>
            <person name="Tian J."/>
            <person name="Zhou Y."/>
            <person name="Sheng Y."/>
            <person name="Liu T."/>
            <person name="Pan Y."/>
            <person name="Xia L."/>
            <person name="Li J."/>
            <person name="Zhao F."/>
            <person name="Cao W."/>
        </authorList>
    </citation>
    <scope>NUCLEOTIDE SEQUENCE</scope>
    <source>
        <strain evidence="1">Hyas-2018</strain>
    </source>
</reference>
<dbReference type="EMBL" id="CM023489">
    <property type="protein sequence ID" value="KAH6922266.1"/>
    <property type="molecule type" value="Genomic_DNA"/>
</dbReference>
<evidence type="ECO:0000313" key="1">
    <source>
        <dbReference type="EMBL" id="KAH6922266.1"/>
    </source>
</evidence>
<keyword evidence="2" id="KW-1185">Reference proteome</keyword>
<gene>
    <name evidence="1" type="ORF">HPB50_011338</name>
</gene>
<accession>A0ACB7RKS5</accession>
<dbReference type="Proteomes" id="UP000821845">
    <property type="component" value="Chromosome 9"/>
</dbReference>
<protein>
    <submittedName>
        <fullName evidence="1">Uncharacterized protein</fullName>
    </submittedName>
</protein>
<evidence type="ECO:0000313" key="2">
    <source>
        <dbReference type="Proteomes" id="UP000821845"/>
    </source>
</evidence>
<comment type="caution">
    <text evidence="1">The sequence shown here is derived from an EMBL/GenBank/DDBJ whole genome shotgun (WGS) entry which is preliminary data.</text>
</comment>
<name>A0ACB7RKS5_HYAAI</name>
<proteinExistence type="predicted"/>
<organism evidence="1 2">
    <name type="scientific">Hyalomma asiaticum</name>
    <name type="common">Tick</name>
    <dbReference type="NCBI Taxonomy" id="266040"/>
    <lineage>
        <taxon>Eukaryota</taxon>
        <taxon>Metazoa</taxon>
        <taxon>Ecdysozoa</taxon>
        <taxon>Arthropoda</taxon>
        <taxon>Chelicerata</taxon>
        <taxon>Arachnida</taxon>
        <taxon>Acari</taxon>
        <taxon>Parasitiformes</taxon>
        <taxon>Ixodida</taxon>
        <taxon>Ixodoidea</taxon>
        <taxon>Ixodidae</taxon>
        <taxon>Hyalomminae</taxon>
        <taxon>Hyalomma</taxon>
    </lineage>
</organism>